<evidence type="ECO:0000256" key="8">
    <source>
        <dbReference type="ARBA" id="ARBA00023136"/>
    </source>
</evidence>
<name>A0A1F2UIK3_9ACTN</name>
<proteinExistence type="predicted"/>
<evidence type="ECO:0000256" key="3">
    <source>
        <dbReference type="ARBA" id="ARBA00022679"/>
    </source>
</evidence>
<dbReference type="GO" id="GO:0005886">
    <property type="term" value="C:plasma membrane"/>
    <property type="evidence" value="ECO:0007669"/>
    <property type="project" value="UniProtKB-SubCell"/>
</dbReference>
<protein>
    <recommendedName>
        <fullName evidence="9">Histidine kinase domain-containing protein</fullName>
    </recommendedName>
</protein>
<evidence type="ECO:0000256" key="5">
    <source>
        <dbReference type="ARBA" id="ARBA00022777"/>
    </source>
</evidence>
<dbReference type="CDD" id="cd16917">
    <property type="entry name" value="HATPase_UhpB-NarQ-NarX-like"/>
    <property type="match status" value="1"/>
</dbReference>
<accession>A0A1F2UIK3</accession>
<dbReference type="InterPro" id="IPR036890">
    <property type="entry name" value="HATPase_C_sf"/>
</dbReference>
<reference evidence="10 11" key="1">
    <citation type="journal article" date="2016" name="Nat. Commun.">
        <title>Thousands of microbial genomes shed light on interconnected biogeochemical processes in an aquifer system.</title>
        <authorList>
            <person name="Anantharaman K."/>
            <person name="Brown C.T."/>
            <person name="Hug L.A."/>
            <person name="Sharon I."/>
            <person name="Castelle C.J."/>
            <person name="Probst A.J."/>
            <person name="Thomas B.C."/>
            <person name="Singh A."/>
            <person name="Wilkins M.J."/>
            <person name="Karaoz U."/>
            <person name="Brodie E.L."/>
            <person name="Williams K.H."/>
            <person name="Hubbard S.S."/>
            <person name="Banfield J.F."/>
        </authorList>
    </citation>
    <scope>NUCLEOTIDE SEQUENCE [LARGE SCALE GENOMIC DNA]</scope>
</reference>
<keyword evidence="7" id="KW-0902">Two-component regulatory system</keyword>
<dbReference type="PANTHER" id="PTHR24421:SF37">
    <property type="entry name" value="SENSOR HISTIDINE KINASE NARS"/>
    <property type="match status" value="1"/>
</dbReference>
<evidence type="ECO:0000256" key="4">
    <source>
        <dbReference type="ARBA" id="ARBA00022692"/>
    </source>
</evidence>
<evidence type="ECO:0000256" key="7">
    <source>
        <dbReference type="ARBA" id="ARBA00023012"/>
    </source>
</evidence>
<dbReference type="SMART" id="SM00387">
    <property type="entry name" value="HATPase_c"/>
    <property type="match status" value="1"/>
</dbReference>
<gene>
    <name evidence="10" type="ORF">A2074_00675</name>
</gene>
<keyword evidence="4" id="KW-0812">Transmembrane</keyword>
<keyword evidence="6" id="KW-1133">Transmembrane helix</keyword>
<dbReference type="Pfam" id="PF02518">
    <property type="entry name" value="HATPase_c"/>
    <property type="match status" value="1"/>
</dbReference>
<organism evidence="10 11">
    <name type="scientific">Candidatus Aquicultor primus</name>
    <dbReference type="NCBI Taxonomy" id="1797195"/>
    <lineage>
        <taxon>Bacteria</taxon>
        <taxon>Bacillati</taxon>
        <taxon>Actinomycetota</taxon>
        <taxon>Candidatus Aquicultoria</taxon>
        <taxon>Candidatus Aquicultorales</taxon>
        <taxon>Candidatus Aquicultoraceae</taxon>
        <taxon>Candidatus Aquicultor</taxon>
    </lineage>
</organism>
<dbReference type="SUPFAM" id="SSF55874">
    <property type="entry name" value="ATPase domain of HSP90 chaperone/DNA topoisomerase II/histidine kinase"/>
    <property type="match status" value="1"/>
</dbReference>
<keyword evidence="8" id="KW-0472">Membrane</keyword>
<dbReference type="Gene3D" id="3.30.565.10">
    <property type="entry name" value="Histidine kinase-like ATPase, C-terminal domain"/>
    <property type="match status" value="1"/>
</dbReference>
<keyword evidence="2" id="KW-1003">Cell membrane</keyword>
<keyword evidence="3" id="KW-0808">Transferase</keyword>
<sequence length="357" mass="39798">MSEVASKLKQVSEAALEVWTKSLNGTIDEELLDFFRRRIRSAVRQLDNGIAVELAHGDMLLSDESVAPQVLLLDRHEYELIKGELAKAFQEQVYRLDFDAQEEELAEYQVKLLIHVLEDSIAVSFMSAIFNVAGRLEREKALIRKALGDVTETLERDRQRLAFDLHDGPAQALSSALLQADILDEMLSSKEAHAELASLKSIINQCLHELRTSIYSLKPQCMSQKGLMAIVKGYAKQFSARTGIDVAVVIESTERALPEVVEVNVFRVVQEALSNVAKHARASHVTITMGFSKTHVRCCVEDNGIGFDGKKSTSRARGLYGYGLTSMRDRVGQFLGEFDVESRRGAGTRVVFRIPLT</sequence>
<feature type="domain" description="Histidine kinase" evidence="9">
    <location>
        <begin position="267"/>
        <end position="357"/>
    </location>
</feature>
<evidence type="ECO:0000256" key="2">
    <source>
        <dbReference type="ARBA" id="ARBA00022475"/>
    </source>
</evidence>
<dbReference type="GO" id="GO:0000155">
    <property type="term" value="F:phosphorelay sensor kinase activity"/>
    <property type="evidence" value="ECO:0007669"/>
    <property type="project" value="InterPro"/>
</dbReference>
<dbReference type="InterPro" id="IPR011712">
    <property type="entry name" value="Sig_transdc_His_kin_sub3_dim/P"/>
</dbReference>
<comment type="subcellular location">
    <subcellularLocation>
        <location evidence="1">Cell membrane</location>
        <topology evidence="1">Multi-pass membrane protein</topology>
    </subcellularLocation>
</comment>
<evidence type="ECO:0000313" key="11">
    <source>
        <dbReference type="Proteomes" id="UP000178086"/>
    </source>
</evidence>
<dbReference type="PANTHER" id="PTHR24421">
    <property type="entry name" value="NITRATE/NITRITE SENSOR PROTEIN NARX-RELATED"/>
    <property type="match status" value="1"/>
</dbReference>
<dbReference type="InterPro" id="IPR003594">
    <property type="entry name" value="HATPase_dom"/>
</dbReference>
<comment type="caution">
    <text evidence="10">The sequence shown here is derived from an EMBL/GenBank/DDBJ whole genome shotgun (WGS) entry which is preliminary data.</text>
</comment>
<evidence type="ECO:0000259" key="9">
    <source>
        <dbReference type="PROSITE" id="PS50109"/>
    </source>
</evidence>
<dbReference type="Proteomes" id="UP000178086">
    <property type="component" value="Unassembled WGS sequence"/>
</dbReference>
<evidence type="ECO:0000313" key="10">
    <source>
        <dbReference type="EMBL" id="OFW32870.1"/>
    </source>
</evidence>
<dbReference type="InterPro" id="IPR050482">
    <property type="entry name" value="Sensor_HK_TwoCompSys"/>
</dbReference>
<dbReference type="GO" id="GO:0046983">
    <property type="term" value="F:protein dimerization activity"/>
    <property type="evidence" value="ECO:0007669"/>
    <property type="project" value="InterPro"/>
</dbReference>
<dbReference type="PROSITE" id="PS50109">
    <property type="entry name" value="HIS_KIN"/>
    <property type="match status" value="1"/>
</dbReference>
<evidence type="ECO:0000256" key="1">
    <source>
        <dbReference type="ARBA" id="ARBA00004651"/>
    </source>
</evidence>
<keyword evidence="5" id="KW-0418">Kinase</keyword>
<dbReference type="Pfam" id="PF07730">
    <property type="entry name" value="HisKA_3"/>
    <property type="match status" value="1"/>
</dbReference>
<dbReference type="EMBL" id="MELI01000083">
    <property type="protein sequence ID" value="OFW32870.1"/>
    <property type="molecule type" value="Genomic_DNA"/>
</dbReference>
<evidence type="ECO:0000256" key="6">
    <source>
        <dbReference type="ARBA" id="ARBA00022989"/>
    </source>
</evidence>
<dbReference type="AlphaFoldDB" id="A0A1F2UIK3"/>
<dbReference type="InterPro" id="IPR005467">
    <property type="entry name" value="His_kinase_dom"/>
</dbReference>
<dbReference type="Gene3D" id="1.20.5.1930">
    <property type="match status" value="1"/>
</dbReference>